<protein>
    <recommendedName>
        <fullName evidence="1">Class II aldolase/adducin N-terminal domain-containing protein</fullName>
    </recommendedName>
</protein>
<accession>A0A1E4TJX1</accession>
<dbReference type="AlphaFoldDB" id="A0A1E4TJX1"/>
<evidence type="ECO:0000313" key="2">
    <source>
        <dbReference type="EMBL" id="ODV92065.1"/>
    </source>
</evidence>
<feature type="domain" description="Class II aldolase/adducin N-terminal" evidence="1">
    <location>
        <begin position="10"/>
        <end position="207"/>
    </location>
</feature>
<organism evidence="2 3">
    <name type="scientific">Tortispora caseinolytica NRRL Y-17796</name>
    <dbReference type="NCBI Taxonomy" id="767744"/>
    <lineage>
        <taxon>Eukaryota</taxon>
        <taxon>Fungi</taxon>
        <taxon>Dikarya</taxon>
        <taxon>Ascomycota</taxon>
        <taxon>Saccharomycotina</taxon>
        <taxon>Trigonopsidomycetes</taxon>
        <taxon>Trigonopsidales</taxon>
        <taxon>Trigonopsidaceae</taxon>
        <taxon>Tortispora</taxon>
    </lineage>
</organism>
<dbReference type="OrthoDB" id="191080at2759"/>
<evidence type="ECO:0000259" key="1">
    <source>
        <dbReference type="SMART" id="SM01007"/>
    </source>
</evidence>
<name>A0A1E4TJX1_9ASCO</name>
<keyword evidence="3" id="KW-1185">Reference proteome</keyword>
<dbReference type="GO" id="GO:0019509">
    <property type="term" value="P:L-methionine salvage from methylthioadenosine"/>
    <property type="evidence" value="ECO:0007669"/>
    <property type="project" value="EnsemblFungi"/>
</dbReference>
<dbReference type="GO" id="GO:0046570">
    <property type="term" value="F:methylthioribulose 1-phosphate dehydratase activity"/>
    <property type="evidence" value="ECO:0007669"/>
    <property type="project" value="EnsemblFungi"/>
</dbReference>
<reference evidence="3" key="1">
    <citation type="submission" date="2016-02" db="EMBL/GenBank/DDBJ databases">
        <title>Comparative genomics of biotechnologically important yeasts.</title>
        <authorList>
            <consortium name="DOE Joint Genome Institute"/>
            <person name="Riley R."/>
            <person name="Haridas S."/>
            <person name="Wolfe K.H."/>
            <person name="Lopes M.R."/>
            <person name="Hittinger C.T."/>
            <person name="Goker M."/>
            <person name="Salamov A."/>
            <person name="Wisecaver J."/>
            <person name="Long T.M."/>
            <person name="Aerts A.L."/>
            <person name="Barry K."/>
            <person name="Choi C."/>
            <person name="Clum A."/>
            <person name="Coughlan A.Y."/>
            <person name="Deshpande S."/>
            <person name="Douglass A.P."/>
            <person name="Hanson S.J."/>
            <person name="Klenk H.-P."/>
            <person name="Labutti K."/>
            <person name="Lapidus A."/>
            <person name="Lindquist E."/>
            <person name="Lipzen A."/>
            <person name="Meier-Kolthoff J.P."/>
            <person name="Ohm R.A."/>
            <person name="Otillar R.P."/>
            <person name="Pangilinan J."/>
            <person name="Peng Y."/>
            <person name="Rokas A."/>
            <person name="Rosa C.A."/>
            <person name="Scheuner C."/>
            <person name="Sibirny A.A."/>
            <person name="Slot J.C."/>
            <person name="Stielow J.B."/>
            <person name="Sun H."/>
            <person name="Kurtzman C.P."/>
            <person name="Blackwell M."/>
            <person name="Jeffries T.W."/>
            <person name="Grigoriev I.V."/>
        </authorList>
    </citation>
    <scope>NUCLEOTIDE SEQUENCE [LARGE SCALE GENOMIC DNA]</scope>
    <source>
        <strain evidence="3">NRRL Y-17796</strain>
    </source>
</reference>
<dbReference type="Gene3D" id="3.40.225.10">
    <property type="entry name" value="Class II aldolase/adducin N-terminal domain"/>
    <property type="match status" value="1"/>
</dbReference>
<proteinExistence type="predicted"/>
<dbReference type="SUPFAM" id="SSF53639">
    <property type="entry name" value="AraD/HMP-PK domain-like"/>
    <property type="match status" value="1"/>
</dbReference>
<dbReference type="PANTHER" id="PTHR10640:SF7">
    <property type="entry name" value="METHYLTHIORIBULOSE-1-PHOSPHATE DEHYDRATASE"/>
    <property type="match status" value="1"/>
</dbReference>
<dbReference type="Proteomes" id="UP000095023">
    <property type="component" value="Unassembled WGS sequence"/>
</dbReference>
<dbReference type="EMBL" id="KV453841">
    <property type="protein sequence ID" value="ODV92065.1"/>
    <property type="molecule type" value="Genomic_DNA"/>
</dbReference>
<dbReference type="PANTHER" id="PTHR10640">
    <property type="entry name" value="METHYLTHIORIBULOSE-1-PHOSPHATE DEHYDRATASE"/>
    <property type="match status" value="1"/>
</dbReference>
<evidence type="ECO:0000313" key="3">
    <source>
        <dbReference type="Proteomes" id="UP000095023"/>
    </source>
</evidence>
<dbReference type="SMART" id="SM01007">
    <property type="entry name" value="Aldolase_II"/>
    <property type="match status" value="1"/>
</dbReference>
<dbReference type="GO" id="GO:0005737">
    <property type="term" value="C:cytoplasm"/>
    <property type="evidence" value="ECO:0007669"/>
    <property type="project" value="TreeGrafter"/>
</dbReference>
<dbReference type="InterPro" id="IPR001303">
    <property type="entry name" value="Aldolase_II/adducin_N"/>
</dbReference>
<dbReference type="InterPro" id="IPR036409">
    <property type="entry name" value="Aldolase_II/adducin_N_sf"/>
</dbReference>
<gene>
    <name evidence="2" type="ORF">CANCADRAFT_30334</name>
</gene>
<dbReference type="Pfam" id="PF00596">
    <property type="entry name" value="Aldolase_II"/>
    <property type="match status" value="1"/>
</dbReference>
<sequence length="209" mass="23418">MEELCSDPKALIVDFFKEFHRRGYAVGSGGAMGVINEDSITITPTGLPKDMLKPSHLVDCDHAMNPLDAQLCRPSACLPIFAYIWKQYPSLKAFIHTHSINSVLAANKLATSDEHRQSHFGVKDYEQIKAFGIPNTSYLVVPIIDNKPTEQDLVDPILQAAALPDHHPSENVKMVLVKNHGIFVFARNIIEAKIYMESLEYLFELQLKS</sequence>